<dbReference type="InterPro" id="IPR041999">
    <property type="entry name" value="Sortase_D_1"/>
</dbReference>
<dbReference type="InterPro" id="IPR005754">
    <property type="entry name" value="Sortase"/>
</dbReference>
<dbReference type="NCBIfam" id="TIGR01076">
    <property type="entry name" value="sortase_fam"/>
    <property type="match status" value="1"/>
</dbReference>
<protein>
    <submittedName>
        <fullName evidence="2">Class GN sortase</fullName>
        <ecNumber evidence="2">3.4.22.-</ecNumber>
    </submittedName>
</protein>
<dbReference type="Gene3D" id="2.40.260.10">
    <property type="entry name" value="Sortase"/>
    <property type="match status" value="1"/>
</dbReference>
<dbReference type="AlphaFoldDB" id="A0A557R0K6"/>
<evidence type="ECO:0000313" key="2">
    <source>
        <dbReference type="EMBL" id="TVO58695.1"/>
    </source>
</evidence>
<dbReference type="InterPro" id="IPR023365">
    <property type="entry name" value="Sortase_dom-sf"/>
</dbReference>
<dbReference type="RefSeq" id="WP_144308221.1">
    <property type="nucleotide sequence ID" value="NZ_VMNK01000003.1"/>
</dbReference>
<dbReference type="GO" id="GO:0016787">
    <property type="term" value="F:hydrolase activity"/>
    <property type="evidence" value="ECO:0007669"/>
    <property type="project" value="UniProtKB-KW"/>
</dbReference>
<name>A0A557R0K6_9RHOO</name>
<dbReference type="CDD" id="cd05828">
    <property type="entry name" value="Sortase_D_1"/>
    <property type="match status" value="1"/>
</dbReference>
<keyword evidence="3" id="KW-1185">Reference proteome</keyword>
<dbReference type="EMBL" id="VMNK01000003">
    <property type="protein sequence ID" value="TVO58695.1"/>
    <property type="molecule type" value="Genomic_DNA"/>
</dbReference>
<dbReference type="SUPFAM" id="SSF63817">
    <property type="entry name" value="Sortase"/>
    <property type="match status" value="1"/>
</dbReference>
<reference evidence="2 3" key="1">
    <citation type="submission" date="2019-07" db="EMBL/GenBank/DDBJ databases">
        <title>The pathways for chlorine oxyanion respiration interact through the shared metabolite chlorate.</title>
        <authorList>
            <person name="Barnum T.P."/>
            <person name="Cheng Y."/>
            <person name="Hill K.A."/>
            <person name="Lucas L.N."/>
            <person name="Carlson H.K."/>
            <person name="Coates J.D."/>
        </authorList>
    </citation>
    <scope>NUCLEOTIDE SEQUENCE [LARGE SCALE GENOMIC DNA]</scope>
    <source>
        <strain evidence="2 3">SFB-3</strain>
    </source>
</reference>
<dbReference type="Pfam" id="PF04203">
    <property type="entry name" value="Sortase"/>
    <property type="match status" value="1"/>
</dbReference>
<evidence type="ECO:0000256" key="1">
    <source>
        <dbReference type="ARBA" id="ARBA00022801"/>
    </source>
</evidence>
<dbReference type="OrthoDB" id="9790661at2"/>
<comment type="caution">
    <text evidence="2">The sequence shown here is derived from an EMBL/GenBank/DDBJ whole genome shotgun (WGS) entry which is preliminary data.</text>
</comment>
<evidence type="ECO:0000313" key="3">
    <source>
        <dbReference type="Proteomes" id="UP000319502"/>
    </source>
</evidence>
<organism evidence="2 3">
    <name type="scientific">Denitromonas halophila</name>
    <dbReference type="NCBI Taxonomy" id="1629404"/>
    <lineage>
        <taxon>Bacteria</taxon>
        <taxon>Pseudomonadati</taxon>
        <taxon>Pseudomonadota</taxon>
        <taxon>Betaproteobacteria</taxon>
        <taxon>Rhodocyclales</taxon>
        <taxon>Zoogloeaceae</taxon>
        <taxon>Denitromonas</taxon>
    </lineage>
</organism>
<gene>
    <name evidence="2" type="ORF">FHP91_03255</name>
</gene>
<dbReference type="NCBIfam" id="TIGR03784">
    <property type="entry name" value="marine_sortase"/>
    <property type="match status" value="1"/>
</dbReference>
<dbReference type="EC" id="3.4.22.-" evidence="2"/>
<proteinExistence type="predicted"/>
<keyword evidence="1 2" id="KW-0378">Hydrolase</keyword>
<dbReference type="Proteomes" id="UP000319502">
    <property type="component" value="Unassembled WGS sequence"/>
</dbReference>
<sequence length="231" mass="24777">MSTVCHNCSHHEFLGVECAWPAPTCREGAVPRRQRIVSWSIKAIAAVSLLVALSQFGQAGYIHAKAWLAQTLISQAWHKTLAGASQVKPWPWADTWPVARLSVPARGVELYVLAGSQGRSLAFGPGHVFGTADPGAAGNSVIGGHRDTHFAFLEWVQAGEAVEVEMPTGEVAVYRITDQRVVDKSDTGVLASPPDTHRLTLVTCYPFDALRAGGPLRYVVTAEQPGASETL</sequence>
<dbReference type="InterPro" id="IPR022445">
    <property type="entry name" value="Sortase_proteobact_type"/>
</dbReference>
<accession>A0A557R0K6</accession>